<dbReference type="Ensembl" id="ENSPSMT00000003574.1">
    <property type="protein sequence ID" value="ENSPSMP00000002956.1"/>
    <property type="gene ID" value="ENSPSMG00000002384.1"/>
</dbReference>
<evidence type="ECO:0000313" key="1">
    <source>
        <dbReference type="Ensembl" id="ENSPSMP00000002956.1"/>
    </source>
</evidence>
<dbReference type="Proteomes" id="UP000694414">
    <property type="component" value="Unplaced"/>
</dbReference>
<proteinExistence type="predicted"/>
<dbReference type="AlphaFoldDB" id="A0A8C8YFA2"/>
<reference evidence="1" key="1">
    <citation type="submission" date="2025-08" db="UniProtKB">
        <authorList>
            <consortium name="Ensembl"/>
        </authorList>
    </citation>
    <scope>IDENTIFICATION</scope>
</reference>
<sequence length="108" mass="11359">MPSGLVAFSSQTLTGAGSTVKFFLSEAFLGQHFQVVELEGAEPESGDLFLFELMSPKGRECGPHVGVYCGQGEVIHVEGGCLQLKHRPKSAKRGCPAKPLPTSGCIPG</sequence>
<name>A0A8C8YFA2_PROSS</name>
<evidence type="ECO:0000313" key="2">
    <source>
        <dbReference type="Proteomes" id="UP000694414"/>
    </source>
</evidence>
<dbReference type="GeneTree" id="ENSGT00390000006654"/>
<organism evidence="1 2">
    <name type="scientific">Prolemur simus</name>
    <name type="common">Greater bamboo lemur</name>
    <name type="synonym">Hapalemur simus</name>
    <dbReference type="NCBI Taxonomy" id="1328070"/>
    <lineage>
        <taxon>Eukaryota</taxon>
        <taxon>Metazoa</taxon>
        <taxon>Chordata</taxon>
        <taxon>Craniata</taxon>
        <taxon>Vertebrata</taxon>
        <taxon>Euteleostomi</taxon>
        <taxon>Mammalia</taxon>
        <taxon>Eutheria</taxon>
        <taxon>Euarchontoglires</taxon>
        <taxon>Primates</taxon>
        <taxon>Strepsirrhini</taxon>
        <taxon>Lemuriformes</taxon>
        <taxon>Lemuridae</taxon>
        <taxon>Prolemur</taxon>
    </lineage>
</organism>
<protein>
    <submittedName>
        <fullName evidence="1">Uncharacterized protein</fullName>
    </submittedName>
</protein>
<reference evidence="1" key="2">
    <citation type="submission" date="2025-09" db="UniProtKB">
        <authorList>
            <consortium name="Ensembl"/>
        </authorList>
    </citation>
    <scope>IDENTIFICATION</scope>
</reference>
<accession>A0A8C8YFA2</accession>
<keyword evidence="2" id="KW-1185">Reference proteome</keyword>